<proteinExistence type="inferred from homology"/>
<reference evidence="8 9" key="1">
    <citation type="submission" date="2019-05" db="EMBL/GenBank/DDBJ databases">
        <authorList>
            <person name="Chen C."/>
        </authorList>
    </citation>
    <scope>NUCLEOTIDE SEQUENCE [LARGE SCALE GENOMIC DNA]</scope>
    <source>
        <strain evidence="8 9">HB172198</strain>
    </source>
</reference>
<name>A0A4P8XMK1_9BACL</name>
<accession>A0A4P8XMK1</accession>
<keyword evidence="3" id="KW-1003">Cell membrane</keyword>
<keyword evidence="6" id="KW-0472">Membrane</keyword>
<sequence>MITVIWKAFLLATGGMLLLRISGRKSVSQMTIPQIGILLTIGSVLGSQVSGKGLSESLLAVAVFLATLVLVEWVSVKSNKAENLLKSRSVPVIQDGELLTDNMKRMRLTVDDLEKRLRLSGISRVEDVKTGTLENNGELGYELMPHAKPLTLGQFQQFISVNYPSFRFDGNEDAPTIFSEMIEPITHEVPETLQ</sequence>
<protein>
    <recommendedName>
        <fullName evidence="7">YetF C-terminal domain-containing protein</fullName>
    </recommendedName>
</protein>
<dbReference type="EMBL" id="CP040396">
    <property type="protein sequence ID" value="QCT04026.1"/>
    <property type="molecule type" value="Genomic_DNA"/>
</dbReference>
<dbReference type="PANTHER" id="PTHR34582:SF2">
    <property type="entry name" value="UPF0702 TRANSMEMBRANE PROTEIN YDFR"/>
    <property type="match status" value="1"/>
</dbReference>
<dbReference type="Gene3D" id="3.30.240.20">
    <property type="entry name" value="bsu07140 like domains"/>
    <property type="match status" value="1"/>
</dbReference>
<dbReference type="PANTHER" id="PTHR34582">
    <property type="entry name" value="UPF0702 TRANSMEMBRANE PROTEIN YCAP"/>
    <property type="match status" value="1"/>
</dbReference>
<evidence type="ECO:0000256" key="1">
    <source>
        <dbReference type="ARBA" id="ARBA00004651"/>
    </source>
</evidence>
<evidence type="ECO:0000313" key="8">
    <source>
        <dbReference type="EMBL" id="QCT04026.1"/>
    </source>
</evidence>
<dbReference type="RefSeq" id="WP_175415340.1">
    <property type="nucleotide sequence ID" value="NZ_CP040396.1"/>
</dbReference>
<evidence type="ECO:0000256" key="4">
    <source>
        <dbReference type="ARBA" id="ARBA00022692"/>
    </source>
</evidence>
<dbReference type="InterPro" id="IPR023090">
    <property type="entry name" value="UPF0702_alpha/beta_dom_sf"/>
</dbReference>
<keyword evidence="9" id="KW-1185">Reference proteome</keyword>
<organism evidence="8 9">
    <name type="scientific">Paenibacillus algicola</name>
    <dbReference type="NCBI Taxonomy" id="2565926"/>
    <lineage>
        <taxon>Bacteria</taxon>
        <taxon>Bacillati</taxon>
        <taxon>Bacillota</taxon>
        <taxon>Bacilli</taxon>
        <taxon>Bacillales</taxon>
        <taxon>Paenibacillaceae</taxon>
        <taxon>Paenibacillus</taxon>
    </lineage>
</organism>
<dbReference type="Proteomes" id="UP000300879">
    <property type="component" value="Chromosome"/>
</dbReference>
<dbReference type="AlphaFoldDB" id="A0A4P8XMK1"/>
<dbReference type="Pfam" id="PF04239">
    <property type="entry name" value="DUF421"/>
    <property type="match status" value="1"/>
</dbReference>
<keyword evidence="5" id="KW-1133">Transmembrane helix</keyword>
<dbReference type="InterPro" id="IPR007353">
    <property type="entry name" value="DUF421"/>
</dbReference>
<keyword evidence="4" id="KW-0812">Transmembrane</keyword>
<dbReference type="GO" id="GO:0005886">
    <property type="term" value="C:plasma membrane"/>
    <property type="evidence" value="ECO:0007669"/>
    <property type="project" value="UniProtKB-SubCell"/>
</dbReference>
<evidence type="ECO:0000259" key="7">
    <source>
        <dbReference type="Pfam" id="PF04239"/>
    </source>
</evidence>
<gene>
    <name evidence="8" type="ORF">E6C60_3315</name>
</gene>
<evidence type="ECO:0000256" key="3">
    <source>
        <dbReference type="ARBA" id="ARBA00022475"/>
    </source>
</evidence>
<evidence type="ECO:0000256" key="6">
    <source>
        <dbReference type="ARBA" id="ARBA00023136"/>
    </source>
</evidence>
<feature type="domain" description="YetF C-terminal" evidence="7">
    <location>
        <begin position="77"/>
        <end position="146"/>
    </location>
</feature>
<evidence type="ECO:0000256" key="5">
    <source>
        <dbReference type="ARBA" id="ARBA00022989"/>
    </source>
</evidence>
<comment type="similarity">
    <text evidence="2">Belongs to the UPF0702 family.</text>
</comment>
<dbReference type="KEGG" id="palo:E6C60_3315"/>
<evidence type="ECO:0000256" key="2">
    <source>
        <dbReference type="ARBA" id="ARBA00006448"/>
    </source>
</evidence>
<evidence type="ECO:0000313" key="9">
    <source>
        <dbReference type="Proteomes" id="UP000300879"/>
    </source>
</evidence>
<comment type="subcellular location">
    <subcellularLocation>
        <location evidence="1">Cell membrane</location>
        <topology evidence="1">Multi-pass membrane protein</topology>
    </subcellularLocation>
</comment>